<gene>
    <name evidence="1" type="ORF">TPSB3V08_LOCUS9976</name>
</gene>
<accession>A0A7R9DHP1</accession>
<organism evidence="1">
    <name type="scientific">Timema poppense</name>
    <name type="common">Walking stick</name>
    <dbReference type="NCBI Taxonomy" id="170557"/>
    <lineage>
        <taxon>Eukaryota</taxon>
        <taxon>Metazoa</taxon>
        <taxon>Ecdysozoa</taxon>
        <taxon>Arthropoda</taxon>
        <taxon>Hexapoda</taxon>
        <taxon>Insecta</taxon>
        <taxon>Pterygota</taxon>
        <taxon>Neoptera</taxon>
        <taxon>Polyneoptera</taxon>
        <taxon>Phasmatodea</taxon>
        <taxon>Timematodea</taxon>
        <taxon>Timematoidea</taxon>
        <taxon>Timematidae</taxon>
        <taxon>Timema</taxon>
    </lineage>
</organism>
<reference evidence="1" key="1">
    <citation type="submission" date="2020-11" db="EMBL/GenBank/DDBJ databases">
        <authorList>
            <person name="Tran Van P."/>
        </authorList>
    </citation>
    <scope>NUCLEOTIDE SEQUENCE</scope>
</reference>
<name>A0A7R9DHP1_TIMPO</name>
<dbReference type="AlphaFoldDB" id="A0A7R9DHP1"/>
<sequence length="198" mass="22706">MGPPNNFSFHLTFHPTLPPPTNIDKSCGSAHRFREAANTATLARLWSFECLMFGLLSGKVTGDGVCRRKVKVGRAASVSKSKSPRRPDLRYFIKAENFSEHVPNTGKNEQRVWSWYCGYLGSVLSSIDIFPVLISIPPRLHHHVLHRVTTNLNKLDVVVFHGRKRHYFNGSERRPSLSWYCYLTTSRMRYVFTDLRAL</sequence>
<protein>
    <submittedName>
        <fullName evidence="1">Uncharacterized protein</fullName>
    </submittedName>
</protein>
<dbReference type="EMBL" id="OD008452">
    <property type="protein sequence ID" value="CAD7414914.1"/>
    <property type="molecule type" value="Genomic_DNA"/>
</dbReference>
<proteinExistence type="predicted"/>
<evidence type="ECO:0000313" key="1">
    <source>
        <dbReference type="EMBL" id="CAD7414914.1"/>
    </source>
</evidence>